<protein>
    <submittedName>
        <fullName evidence="1">Uncharacterized protein</fullName>
    </submittedName>
</protein>
<organism evidence="1 2">
    <name type="scientific">Chloebia gouldiae</name>
    <name type="common">Gouldian finch</name>
    <name type="synonym">Erythrura gouldiae</name>
    <dbReference type="NCBI Taxonomy" id="44316"/>
    <lineage>
        <taxon>Eukaryota</taxon>
        <taxon>Metazoa</taxon>
        <taxon>Chordata</taxon>
        <taxon>Craniata</taxon>
        <taxon>Vertebrata</taxon>
        <taxon>Euteleostomi</taxon>
        <taxon>Archelosauria</taxon>
        <taxon>Archosauria</taxon>
        <taxon>Dinosauria</taxon>
        <taxon>Saurischia</taxon>
        <taxon>Theropoda</taxon>
        <taxon>Coelurosauria</taxon>
        <taxon>Aves</taxon>
        <taxon>Neognathae</taxon>
        <taxon>Neoaves</taxon>
        <taxon>Telluraves</taxon>
        <taxon>Australaves</taxon>
        <taxon>Passeriformes</taxon>
        <taxon>Passeroidea</taxon>
        <taxon>Passeridae</taxon>
        <taxon>Chloebia</taxon>
    </lineage>
</organism>
<comment type="caution">
    <text evidence="1">The sequence shown here is derived from an EMBL/GenBank/DDBJ whole genome shotgun (WGS) entry which is preliminary data.</text>
</comment>
<evidence type="ECO:0000313" key="1">
    <source>
        <dbReference type="EMBL" id="RLW04392.1"/>
    </source>
</evidence>
<name>A0A3L8SLS0_CHLGU</name>
<evidence type="ECO:0000313" key="2">
    <source>
        <dbReference type="Proteomes" id="UP000276834"/>
    </source>
</evidence>
<dbReference type="AlphaFoldDB" id="A0A3L8SLS0"/>
<proteinExistence type="predicted"/>
<accession>A0A3L8SLS0</accession>
<gene>
    <name evidence="1" type="ORF">DV515_00005761</name>
</gene>
<keyword evidence="2" id="KW-1185">Reference proteome</keyword>
<reference evidence="1 2" key="1">
    <citation type="journal article" date="2018" name="Proc. R. Soc. B">
        <title>A non-coding region near Follistatin controls head colour polymorphism in the Gouldian finch.</title>
        <authorList>
            <person name="Toomey M.B."/>
            <person name="Marques C.I."/>
            <person name="Andrade P."/>
            <person name="Araujo P.M."/>
            <person name="Sabatino S."/>
            <person name="Gazda M.A."/>
            <person name="Afonso S."/>
            <person name="Lopes R.J."/>
            <person name="Corbo J.C."/>
            <person name="Carneiro M."/>
        </authorList>
    </citation>
    <scope>NUCLEOTIDE SEQUENCE [LARGE SCALE GENOMIC DNA]</scope>
    <source>
        <strain evidence="1">Red01</strain>
        <tissue evidence="1">Muscle</tissue>
    </source>
</reference>
<sequence length="67" mass="7947">MTQVLVSVMVSRQFLSSYLHVDTQNILGKKYVHIQKLDVYWCCIWLPIPVTVFQHHLSVIMFLVERD</sequence>
<dbReference type="Proteomes" id="UP000276834">
    <property type="component" value="Unassembled WGS sequence"/>
</dbReference>
<dbReference type="EMBL" id="QUSF01000013">
    <property type="protein sequence ID" value="RLW04392.1"/>
    <property type="molecule type" value="Genomic_DNA"/>
</dbReference>